<dbReference type="GO" id="GO:0003723">
    <property type="term" value="F:RNA binding"/>
    <property type="evidence" value="ECO:0007669"/>
    <property type="project" value="InterPro"/>
</dbReference>
<feature type="compositionally biased region" description="Basic and acidic residues" evidence="1">
    <location>
        <begin position="186"/>
        <end position="196"/>
    </location>
</feature>
<dbReference type="EMBL" id="JAUDZG010000006">
    <property type="protein sequence ID" value="KAK3303333.1"/>
    <property type="molecule type" value="Genomic_DNA"/>
</dbReference>
<dbReference type="PROSITE" id="PS50822">
    <property type="entry name" value="PIWI"/>
    <property type="match status" value="1"/>
</dbReference>
<dbReference type="InterPro" id="IPR012337">
    <property type="entry name" value="RNaseH-like_sf"/>
</dbReference>
<dbReference type="Pfam" id="PF08699">
    <property type="entry name" value="ArgoL1"/>
    <property type="match status" value="1"/>
</dbReference>
<dbReference type="CDD" id="cd02846">
    <property type="entry name" value="PAZ_argonaute_like"/>
    <property type="match status" value="1"/>
</dbReference>
<feature type="region of interest" description="Disordered" evidence="1">
    <location>
        <begin position="1"/>
        <end position="105"/>
    </location>
</feature>
<dbReference type="InterPro" id="IPR036085">
    <property type="entry name" value="PAZ_dom_sf"/>
</dbReference>
<feature type="domain" description="Piwi" evidence="2">
    <location>
        <begin position="707"/>
        <end position="1032"/>
    </location>
</feature>
<dbReference type="GeneID" id="87882291"/>
<feature type="compositionally biased region" description="Gly residues" evidence="1">
    <location>
        <begin position="74"/>
        <end position="85"/>
    </location>
</feature>
<dbReference type="RefSeq" id="XP_062719113.1">
    <property type="nucleotide sequence ID" value="XM_062863462.1"/>
</dbReference>
<dbReference type="Pfam" id="PF02171">
    <property type="entry name" value="Piwi"/>
    <property type="match status" value="1"/>
</dbReference>
<dbReference type="InterPro" id="IPR045246">
    <property type="entry name" value="Piwi_ago-like"/>
</dbReference>
<dbReference type="CDD" id="cd04657">
    <property type="entry name" value="Piwi_ago-like"/>
    <property type="match status" value="1"/>
</dbReference>
<feature type="compositionally biased region" description="Basic and acidic residues" evidence="1">
    <location>
        <begin position="166"/>
        <end position="175"/>
    </location>
</feature>
<dbReference type="InterPro" id="IPR003165">
    <property type="entry name" value="Piwi"/>
</dbReference>
<accession>A0AAJ0LZI1</accession>
<dbReference type="SUPFAM" id="SSF53098">
    <property type="entry name" value="Ribonuclease H-like"/>
    <property type="match status" value="1"/>
</dbReference>
<reference evidence="3" key="2">
    <citation type="submission" date="2023-06" db="EMBL/GenBank/DDBJ databases">
        <authorList>
            <consortium name="Lawrence Berkeley National Laboratory"/>
            <person name="Mondo S.J."/>
            <person name="Hensen N."/>
            <person name="Bonometti L."/>
            <person name="Westerberg I."/>
            <person name="Brannstrom I.O."/>
            <person name="Guillou S."/>
            <person name="Cros-Aarteil S."/>
            <person name="Calhoun S."/>
            <person name="Haridas S."/>
            <person name="Kuo A."/>
            <person name="Pangilinan J."/>
            <person name="Riley R."/>
            <person name="Labutti K."/>
            <person name="Andreopoulos B."/>
            <person name="Lipzen A."/>
            <person name="Chen C."/>
            <person name="Yanf M."/>
            <person name="Daum C."/>
            <person name="Ng V."/>
            <person name="Clum A."/>
            <person name="Steindorff A."/>
            <person name="Ohm R."/>
            <person name="Martin F."/>
            <person name="Silar P."/>
            <person name="Natvig D."/>
            <person name="Lalanne C."/>
            <person name="Gautier V."/>
            <person name="Ament-Velasquez S.L."/>
            <person name="Kruys A."/>
            <person name="Hutchinson M.I."/>
            <person name="Powell A.J."/>
            <person name="Barry K."/>
            <person name="Miller A.N."/>
            <person name="Grigoriev I.V."/>
            <person name="Debuchy R."/>
            <person name="Gladieux P."/>
            <person name="Thoren M.H."/>
            <person name="Johannesson H."/>
        </authorList>
    </citation>
    <scope>NUCLEOTIDE SEQUENCE</scope>
    <source>
        <strain evidence="3">CBS 333.67</strain>
    </source>
</reference>
<dbReference type="SMART" id="SM00950">
    <property type="entry name" value="Piwi"/>
    <property type="match status" value="1"/>
</dbReference>
<sequence length="1063" mass="117855">MSGYRGRGGGGGGGGDGGGGGGGDRYRGGGFQGVRGDRGNFRGRGRGGGRGDGGYRGDRGGRGGGGYRGDRGGRGGGGGRGGFGQDGPAVYNGLAGTPPKPDDSITTLEDALIKKHGDNFKDPELPFRPRFGTVGVPVILWANYFKLTTKADFLWKYDVRVTSKKVTKAEDDKQTQEQAQQPAQKQGDKEDNKEPKGKKLANLIQLALGKLKGNPVVATEYKQQVVSLQALQLPEDRIVKVDYEEPNRKTEIWYVRFDGPITMRVGDLMKYLTTMDDPGRDTTFPKFPDELDALTVVLGHTARSDAKATAVGRNRFFAIDPARRETAHSRAERSLVEILRGYVQSVRPATGRLLLNTNVTAGVFRKEIPLADLFKDWQVQGIDNADAERDKRTSLLTLHKFLARSRIRCKTPTGKKPNDFNEAERAIAGLATSEDANRSDHRPQFTCAKALFGTPTTVKFYLSAPKTPDTGGPTNLKHDAYVSVSQYFLSKYNYRVKPDLPLINMGTKDKPTYVPAELCTLLPGQSVKAKLLPVEQDAMIRFACRKPSENAVSITTSGRELLALNNNRLLDSFGISVDKELITVSGRQLPPPQVQYRGADRSSRVIPRDGSWNMTRQKVCIVGKPVRTWTYLIIEQGRESRREYKDQVVREVKKFVQFMNKNMGLTISGEARPSGGFHCLYNDHARGEKDLRQVFEKMCVPGSRPDLVVVVVPRKEALPYNVVKKLGDVDFGLTTICMRSEMIMKAQGQEGYFANVGLKLNLKLGGVNHRVQDPTGGLIQKTMFVGYDVTHPTNLAPGTGTNAPSLVGMVANIDSSLSQWPGVAWENDPRVEQVGKVDKDSKNKDKAEEFKNHFKGRIALWQRNNNQALPANIVIFRDGVSEGQFRMVLDEELPLIRQACRDLYKSGPRISLIVSVKRHQTRFFPTKEEHTHFRSRSPKEGTVVDRGVTNVRYWDFFLQAHASLQGTARPAHYTVLLDEVFREAFGAKAADKLEELTHAMCYAYGRATKAISICPPAYYADLVCTRARIHKSELFEEDQSAAARDAVKRRTVHANLVNTMYYV</sequence>
<dbReference type="InterPro" id="IPR036397">
    <property type="entry name" value="RNaseH_sf"/>
</dbReference>
<name>A0AAJ0LZI1_9PEZI</name>
<feature type="compositionally biased region" description="Gly residues" evidence="1">
    <location>
        <begin position="1"/>
        <end position="33"/>
    </location>
</feature>
<evidence type="ECO:0000259" key="2">
    <source>
        <dbReference type="PROSITE" id="PS50822"/>
    </source>
</evidence>
<dbReference type="Pfam" id="PF16488">
    <property type="entry name" value="ArgoL2"/>
    <property type="match status" value="1"/>
</dbReference>
<dbReference type="Gene3D" id="2.170.260.10">
    <property type="entry name" value="paz domain"/>
    <property type="match status" value="1"/>
</dbReference>
<comment type="caution">
    <text evidence="3">The sequence shown here is derived from an EMBL/GenBank/DDBJ whole genome shotgun (WGS) entry which is preliminary data.</text>
</comment>
<feature type="region of interest" description="Disordered" evidence="1">
    <location>
        <begin position="166"/>
        <end position="196"/>
    </location>
</feature>
<dbReference type="InterPro" id="IPR014811">
    <property type="entry name" value="ArgoL1"/>
</dbReference>
<organism evidence="3 4">
    <name type="scientific">Chaetomium strumarium</name>
    <dbReference type="NCBI Taxonomy" id="1170767"/>
    <lineage>
        <taxon>Eukaryota</taxon>
        <taxon>Fungi</taxon>
        <taxon>Dikarya</taxon>
        <taxon>Ascomycota</taxon>
        <taxon>Pezizomycotina</taxon>
        <taxon>Sordariomycetes</taxon>
        <taxon>Sordariomycetidae</taxon>
        <taxon>Sordariales</taxon>
        <taxon>Chaetomiaceae</taxon>
        <taxon>Chaetomium</taxon>
    </lineage>
</organism>
<gene>
    <name evidence="3" type="ORF">B0T15DRAFT_271264</name>
</gene>
<dbReference type="Pfam" id="PF02170">
    <property type="entry name" value="PAZ"/>
    <property type="match status" value="1"/>
</dbReference>
<dbReference type="InterPro" id="IPR003100">
    <property type="entry name" value="PAZ_dom"/>
</dbReference>
<feature type="compositionally biased region" description="Low complexity" evidence="1">
    <location>
        <begin position="176"/>
        <end position="185"/>
    </location>
</feature>
<dbReference type="SUPFAM" id="SSF101690">
    <property type="entry name" value="PAZ domain"/>
    <property type="match status" value="1"/>
</dbReference>
<proteinExistence type="predicted"/>
<dbReference type="Gene3D" id="3.30.420.10">
    <property type="entry name" value="Ribonuclease H-like superfamily/Ribonuclease H"/>
    <property type="match status" value="1"/>
</dbReference>
<keyword evidence="4" id="KW-1185">Reference proteome</keyword>
<evidence type="ECO:0000313" key="3">
    <source>
        <dbReference type="EMBL" id="KAK3303333.1"/>
    </source>
</evidence>
<dbReference type="SMART" id="SM01163">
    <property type="entry name" value="DUF1785"/>
    <property type="match status" value="1"/>
</dbReference>
<evidence type="ECO:0000313" key="4">
    <source>
        <dbReference type="Proteomes" id="UP001273166"/>
    </source>
</evidence>
<dbReference type="Gene3D" id="3.40.50.2300">
    <property type="match status" value="1"/>
</dbReference>
<evidence type="ECO:0000256" key="1">
    <source>
        <dbReference type="SAM" id="MobiDB-lite"/>
    </source>
</evidence>
<dbReference type="PANTHER" id="PTHR22891">
    <property type="entry name" value="EUKARYOTIC TRANSLATION INITIATION FACTOR 2C"/>
    <property type="match status" value="1"/>
</dbReference>
<dbReference type="Proteomes" id="UP001273166">
    <property type="component" value="Unassembled WGS sequence"/>
</dbReference>
<dbReference type="AlphaFoldDB" id="A0AAJ0LZI1"/>
<dbReference type="InterPro" id="IPR032472">
    <property type="entry name" value="ArgoL2"/>
</dbReference>
<protein>
    <submittedName>
        <fullName evidence="3">Ribonuclease H-like domain-containing protein</fullName>
    </submittedName>
</protein>
<reference evidence="3" key="1">
    <citation type="journal article" date="2023" name="Mol. Phylogenet. Evol.">
        <title>Genome-scale phylogeny and comparative genomics of the fungal order Sordariales.</title>
        <authorList>
            <person name="Hensen N."/>
            <person name="Bonometti L."/>
            <person name="Westerberg I."/>
            <person name="Brannstrom I.O."/>
            <person name="Guillou S."/>
            <person name="Cros-Aarteil S."/>
            <person name="Calhoun S."/>
            <person name="Haridas S."/>
            <person name="Kuo A."/>
            <person name="Mondo S."/>
            <person name="Pangilinan J."/>
            <person name="Riley R."/>
            <person name="LaButti K."/>
            <person name="Andreopoulos B."/>
            <person name="Lipzen A."/>
            <person name="Chen C."/>
            <person name="Yan M."/>
            <person name="Daum C."/>
            <person name="Ng V."/>
            <person name="Clum A."/>
            <person name="Steindorff A."/>
            <person name="Ohm R.A."/>
            <person name="Martin F."/>
            <person name="Silar P."/>
            <person name="Natvig D.O."/>
            <person name="Lalanne C."/>
            <person name="Gautier V."/>
            <person name="Ament-Velasquez S.L."/>
            <person name="Kruys A."/>
            <person name="Hutchinson M.I."/>
            <person name="Powell A.J."/>
            <person name="Barry K."/>
            <person name="Miller A.N."/>
            <person name="Grigoriev I.V."/>
            <person name="Debuchy R."/>
            <person name="Gladieux P."/>
            <person name="Hiltunen Thoren M."/>
            <person name="Johannesson H."/>
        </authorList>
    </citation>
    <scope>NUCLEOTIDE SEQUENCE</scope>
    <source>
        <strain evidence="3">CBS 333.67</strain>
    </source>
</reference>